<dbReference type="EMBL" id="ML213594">
    <property type="protein sequence ID" value="TFK41664.1"/>
    <property type="molecule type" value="Genomic_DNA"/>
</dbReference>
<proteinExistence type="predicted"/>
<dbReference type="PROSITE" id="PS50181">
    <property type="entry name" value="FBOX"/>
    <property type="match status" value="1"/>
</dbReference>
<dbReference type="AlphaFoldDB" id="A0A5C3M895"/>
<keyword evidence="4" id="KW-1185">Reference proteome</keyword>
<dbReference type="OrthoDB" id="2322499at2759"/>
<dbReference type="CDD" id="cd09917">
    <property type="entry name" value="F-box_SF"/>
    <property type="match status" value="1"/>
</dbReference>
<dbReference type="Pfam" id="PF12937">
    <property type="entry name" value="F-box-like"/>
    <property type="match status" value="1"/>
</dbReference>
<sequence length="609" mass="70503">MPMRKRKATDDLSDAVADGEFGGASEPVEEDEDKGRVQKKRKGPSGTEAKRGGELVTKKVRGKRGILKQVTEVPLDILFEIFSQLDPIDLLHLARTTKSLRAVMMHPSSASIWKQALANVTGLPGCPGDMQEPKYANLIFDTFCHYCLASNVHNIVWEMGKRVCSKCCFDSNLYTYNFDIEQLPRNITMELVPCVDIKTTKIRRGRRDKLTRAFYCVKIAKQWNSEYKALVADDRALVEWKRVKRAKRERILAHANLCEEWFKRRSLTQAEKQEQVKEDRIKQITAKMSELGWGEEIQRMNIGEFRSHPNIEIKKGLTDRIWENIKPKVVQFMEDVKARRLMLEKKTTMKRRHPLMEEVREAYALTCPPNTIIPPATDIYCFNPFRSIVEDTPFNEDVTIESFRDVMDLLPTLIEDWRKRKDRQLLNMIATATTLSDTTWNYAEQINFDIAMYQETRKVVELCGLDPDTTTAEEMDKLNPVFECVPCYRTSEGRCCLTWRTAAHHTLTSHHTVEPAVLKLLDAGLQAAAQEQFTRRTIKQQCTYTSYNSFCCVYCQKRGHLIDLKNHIVEVHPELKTDPRTDIVPVLDEDRTPANDQLYSFFDNPWDNY</sequence>
<dbReference type="InterPro" id="IPR036047">
    <property type="entry name" value="F-box-like_dom_sf"/>
</dbReference>
<feature type="domain" description="F-box" evidence="2">
    <location>
        <begin position="67"/>
        <end position="116"/>
    </location>
</feature>
<organism evidence="3 4">
    <name type="scientific">Crucibulum laeve</name>
    <dbReference type="NCBI Taxonomy" id="68775"/>
    <lineage>
        <taxon>Eukaryota</taxon>
        <taxon>Fungi</taxon>
        <taxon>Dikarya</taxon>
        <taxon>Basidiomycota</taxon>
        <taxon>Agaricomycotina</taxon>
        <taxon>Agaricomycetes</taxon>
        <taxon>Agaricomycetidae</taxon>
        <taxon>Agaricales</taxon>
        <taxon>Agaricineae</taxon>
        <taxon>Nidulariaceae</taxon>
        <taxon>Crucibulum</taxon>
    </lineage>
</organism>
<evidence type="ECO:0000313" key="4">
    <source>
        <dbReference type="Proteomes" id="UP000308652"/>
    </source>
</evidence>
<gene>
    <name evidence="3" type="ORF">BDQ12DRAFT_710696</name>
</gene>
<reference evidence="3 4" key="1">
    <citation type="journal article" date="2019" name="Nat. Ecol. Evol.">
        <title>Megaphylogeny resolves global patterns of mushroom evolution.</title>
        <authorList>
            <person name="Varga T."/>
            <person name="Krizsan K."/>
            <person name="Foldi C."/>
            <person name="Dima B."/>
            <person name="Sanchez-Garcia M."/>
            <person name="Sanchez-Ramirez S."/>
            <person name="Szollosi G.J."/>
            <person name="Szarkandi J.G."/>
            <person name="Papp V."/>
            <person name="Albert L."/>
            <person name="Andreopoulos W."/>
            <person name="Angelini C."/>
            <person name="Antonin V."/>
            <person name="Barry K.W."/>
            <person name="Bougher N.L."/>
            <person name="Buchanan P."/>
            <person name="Buyck B."/>
            <person name="Bense V."/>
            <person name="Catcheside P."/>
            <person name="Chovatia M."/>
            <person name="Cooper J."/>
            <person name="Damon W."/>
            <person name="Desjardin D."/>
            <person name="Finy P."/>
            <person name="Geml J."/>
            <person name="Haridas S."/>
            <person name="Hughes K."/>
            <person name="Justo A."/>
            <person name="Karasinski D."/>
            <person name="Kautmanova I."/>
            <person name="Kiss B."/>
            <person name="Kocsube S."/>
            <person name="Kotiranta H."/>
            <person name="LaButti K.M."/>
            <person name="Lechner B.E."/>
            <person name="Liimatainen K."/>
            <person name="Lipzen A."/>
            <person name="Lukacs Z."/>
            <person name="Mihaltcheva S."/>
            <person name="Morgado L.N."/>
            <person name="Niskanen T."/>
            <person name="Noordeloos M.E."/>
            <person name="Ohm R.A."/>
            <person name="Ortiz-Santana B."/>
            <person name="Ovrebo C."/>
            <person name="Racz N."/>
            <person name="Riley R."/>
            <person name="Savchenko A."/>
            <person name="Shiryaev A."/>
            <person name="Soop K."/>
            <person name="Spirin V."/>
            <person name="Szebenyi C."/>
            <person name="Tomsovsky M."/>
            <person name="Tulloss R.E."/>
            <person name="Uehling J."/>
            <person name="Grigoriev I.V."/>
            <person name="Vagvolgyi C."/>
            <person name="Papp T."/>
            <person name="Martin F.M."/>
            <person name="Miettinen O."/>
            <person name="Hibbett D.S."/>
            <person name="Nagy L.G."/>
        </authorList>
    </citation>
    <scope>NUCLEOTIDE SEQUENCE [LARGE SCALE GENOMIC DNA]</scope>
    <source>
        <strain evidence="3 4">CBS 166.37</strain>
    </source>
</reference>
<dbReference type="SMART" id="SM00256">
    <property type="entry name" value="FBOX"/>
    <property type="match status" value="1"/>
</dbReference>
<dbReference type="STRING" id="68775.A0A5C3M895"/>
<evidence type="ECO:0000259" key="2">
    <source>
        <dbReference type="PROSITE" id="PS50181"/>
    </source>
</evidence>
<dbReference type="SUPFAM" id="SSF81383">
    <property type="entry name" value="F-box domain"/>
    <property type="match status" value="1"/>
</dbReference>
<protein>
    <recommendedName>
        <fullName evidence="2">F-box domain-containing protein</fullName>
    </recommendedName>
</protein>
<dbReference type="InterPro" id="IPR001810">
    <property type="entry name" value="F-box_dom"/>
</dbReference>
<evidence type="ECO:0000256" key="1">
    <source>
        <dbReference type="SAM" id="MobiDB-lite"/>
    </source>
</evidence>
<dbReference type="Proteomes" id="UP000308652">
    <property type="component" value="Unassembled WGS sequence"/>
</dbReference>
<name>A0A5C3M895_9AGAR</name>
<accession>A0A5C3M895</accession>
<feature type="region of interest" description="Disordered" evidence="1">
    <location>
        <begin position="1"/>
        <end position="55"/>
    </location>
</feature>
<evidence type="ECO:0000313" key="3">
    <source>
        <dbReference type="EMBL" id="TFK41664.1"/>
    </source>
</evidence>